<dbReference type="GeneID" id="33313815"/>
<gene>
    <name evidence="2" type="ORF">Mia14_0257</name>
</gene>
<name>A0A218NM96_9ARCH</name>
<reference evidence="2 3" key="1">
    <citation type="journal article" date="2017" name="Nat. Commun.">
        <title>'ARMAN' archaea depend on association with euryarchaeal host in culture and in situ.</title>
        <authorList>
            <person name="Golyshina O."/>
            <person name="Toshchakov S."/>
            <person name="Makarova K."/>
            <person name="Gavrilov S."/>
            <person name="Korzhenkov A."/>
            <person name="La Cono V."/>
            <person name="Arcadi E."/>
            <person name="Nechitaylo T."/>
            <person name="Ferrer M."/>
            <person name="Kublanov I."/>
            <person name="Wolf Y."/>
            <person name="Yakimov M."/>
            <person name="Golyshin P."/>
            <person name="Slesarev A."/>
            <person name="Kozyavkin S."/>
        </authorList>
    </citation>
    <scope>NUCLEOTIDE SEQUENCE [LARGE SCALE GENOMIC DNA]</scope>
    <source>
        <strain evidence="2 3">Mia14</strain>
    </source>
</reference>
<keyword evidence="1" id="KW-1133">Transmembrane helix</keyword>
<keyword evidence="1" id="KW-0812">Transmembrane</keyword>
<evidence type="ECO:0000256" key="1">
    <source>
        <dbReference type="SAM" id="Phobius"/>
    </source>
</evidence>
<dbReference type="KEGG" id="marh:Mia14_0257"/>
<evidence type="ECO:0000313" key="2">
    <source>
        <dbReference type="EMBL" id="ASI13588.1"/>
    </source>
</evidence>
<keyword evidence="3" id="KW-1185">Reference proteome</keyword>
<accession>A0A218NM96</accession>
<dbReference type="EMBL" id="CP019964">
    <property type="protein sequence ID" value="ASI13588.1"/>
    <property type="molecule type" value="Genomic_DNA"/>
</dbReference>
<protein>
    <submittedName>
        <fullName evidence="2">Uncharacterized protein</fullName>
    </submittedName>
</protein>
<dbReference type="RefSeq" id="WP_088819751.1">
    <property type="nucleotide sequence ID" value="NZ_CP019964.1"/>
</dbReference>
<feature type="transmembrane region" description="Helical" evidence="1">
    <location>
        <begin position="6"/>
        <end position="28"/>
    </location>
</feature>
<proteinExistence type="predicted"/>
<dbReference type="AlphaFoldDB" id="A0A218NM96"/>
<keyword evidence="1" id="KW-0472">Membrane</keyword>
<sequence length="66" mass="7672">MKMQVSFEIVISMAIGILFISSIMYMYMQVNARISDFKNSLNINYLQSVFNSSSWSDKYLVIKMSN</sequence>
<organism evidence="2 3">
    <name type="scientific">Candidatus Mancarchaeum acidiphilum</name>
    <dbReference type="NCBI Taxonomy" id="1920749"/>
    <lineage>
        <taxon>Archaea</taxon>
        <taxon>Candidatus Micrarchaeota</taxon>
        <taxon>Candidatus Mancarchaeum</taxon>
    </lineage>
</organism>
<dbReference type="Proteomes" id="UP000197679">
    <property type="component" value="Chromosome"/>
</dbReference>
<evidence type="ECO:0000313" key="3">
    <source>
        <dbReference type="Proteomes" id="UP000197679"/>
    </source>
</evidence>